<dbReference type="AlphaFoldDB" id="A0A9D9H3P8"/>
<evidence type="ECO:0000259" key="1">
    <source>
        <dbReference type="PROSITE" id="PS50160"/>
    </source>
</evidence>
<reference evidence="2" key="1">
    <citation type="submission" date="2020-10" db="EMBL/GenBank/DDBJ databases">
        <authorList>
            <person name="Gilroy R."/>
        </authorList>
    </citation>
    <scope>NUCLEOTIDE SEQUENCE</scope>
    <source>
        <strain evidence="2">G3-4614</strain>
    </source>
</reference>
<dbReference type="PROSITE" id="PS50160">
    <property type="entry name" value="DNA_LIGASE_A3"/>
    <property type="match status" value="1"/>
</dbReference>
<comment type="caution">
    <text evidence="2">The sequence shown here is derived from an EMBL/GenBank/DDBJ whole genome shotgun (WGS) entry which is preliminary data.</text>
</comment>
<sequence length="319" mass="35813">MSAESDNKPLWKFICKTLLFAVLPAVLFLSAYEAAYRNIPNSYSLKKEYLDTMADSVEVLVLGSSHSYYGINPEYLSLRTFNAANVSQTLDYDALIYNTWFRGKPAPRYVVLTISYSTLWGRISLGKEHWRSRKYSIYMGFGSWRDWFSPDGYEFQLGDRTVLGYYLLGKDFVGCSDTGFGTVYKCGSGEDLYETGVSAAVRHSLMSAATAELCRNNIALIGDIIDDCAEHGKKVFFLITPTYITYREALPPVQVRRTHEVLDSLHAAYPDNTAILDLSSDPRFAAADFYDGDHLCTDGAAKLSVILNDTLPKVFNRIP</sequence>
<dbReference type="Proteomes" id="UP000823636">
    <property type="component" value="Unassembled WGS sequence"/>
</dbReference>
<dbReference type="GO" id="GO:0006281">
    <property type="term" value="P:DNA repair"/>
    <property type="evidence" value="ECO:0007669"/>
    <property type="project" value="InterPro"/>
</dbReference>
<evidence type="ECO:0000313" key="2">
    <source>
        <dbReference type="EMBL" id="MBO8437975.1"/>
    </source>
</evidence>
<evidence type="ECO:0000313" key="3">
    <source>
        <dbReference type="Proteomes" id="UP000823636"/>
    </source>
</evidence>
<dbReference type="InterPro" id="IPR012310">
    <property type="entry name" value="DNA_ligase_ATP-dep_cent"/>
</dbReference>
<feature type="domain" description="ATP-dependent DNA ligase family profile" evidence="1">
    <location>
        <begin position="13"/>
        <end position="70"/>
    </location>
</feature>
<proteinExistence type="predicted"/>
<reference evidence="2" key="2">
    <citation type="journal article" date="2021" name="PeerJ">
        <title>Extensive microbial diversity within the chicken gut microbiome revealed by metagenomics and culture.</title>
        <authorList>
            <person name="Gilroy R."/>
            <person name="Ravi A."/>
            <person name="Getino M."/>
            <person name="Pursley I."/>
            <person name="Horton D.L."/>
            <person name="Alikhan N.F."/>
            <person name="Baker D."/>
            <person name="Gharbi K."/>
            <person name="Hall N."/>
            <person name="Watson M."/>
            <person name="Adriaenssens E.M."/>
            <person name="Foster-Nyarko E."/>
            <person name="Jarju S."/>
            <person name="Secka A."/>
            <person name="Antonio M."/>
            <person name="Oren A."/>
            <person name="Chaudhuri R.R."/>
            <person name="La Ragione R."/>
            <person name="Hildebrand F."/>
            <person name="Pallen M.J."/>
        </authorList>
    </citation>
    <scope>NUCLEOTIDE SEQUENCE</scope>
    <source>
        <strain evidence="2">G3-4614</strain>
    </source>
</reference>
<gene>
    <name evidence="2" type="ORF">IAC54_03630</name>
</gene>
<dbReference type="GO" id="GO:0003910">
    <property type="term" value="F:DNA ligase (ATP) activity"/>
    <property type="evidence" value="ECO:0007669"/>
    <property type="project" value="InterPro"/>
</dbReference>
<dbReference type="GO" id="GO:0006310">
    <property type="term" value="P:DNA recombination"/>
    <property type="evidence" value="ECO:0007669"/>
    <property type="project" value="InterPro"/>
</dbReference>
<accession>A0A9D9H3P8</accession>
<dbReference type="GO" id="GO:0005524">
    <property type="term" value="F:ATP binding"/>
    <property type="evidence" value="ECO:0007669"/>
    <property type="project" value="InterPro"/>
</dbReference>
<protein>
    <recommendedName>
        <fullName evidence="1">ATP-dependent DNA ligase family profile domain-containing protein</fullName>
    </recommendedName>
</protein>
<name>A0A9D9H3P8_9BACT</name>
<organism evidence="2 3">
    <name type="scientific">Candidatus Caccoplasma merdipullorum</name>
    <dbReference type="NCBI Taxonomy" id="2840718"/>
    <lineage>
        <taxon>Bacteria</taxon>
        <taxon>Pseudomonadati</taxon>
        <taxon>Bacteroidota</taxon>
        <taxon>Bacteroidia</taxon>
        <taxon>Bacteroidales</taxon>
        <taxon>Bacteroidaceae</taxon>
        <taxon>Bacteroidaceae incertae sedis</taxon>
        <taxon>Candidatus Caccoplasma</taxon>
    </lineage>
</organism>
<dbReference type="EMBL" id="JADIMW010000035">
    <property type="protein sequence ID" value="MBO8437975.1"/>
    <property type="molecule type" value="Genomic_DNA"/>
</dbReference>